<dbReference type="EMBL" id="NPEU01000021">
    <property type="protein sequence ID" value="RAI41257.1"/>
    <property type="molecule type" value="Genomic_DNA"/>
</dbReference>
<sequence>MDGLETTHKVRVVTLDGAPWFLATDVCAALGLGLEKGTNTHTRKLDADERRGVTPSQVRGLRGLGATAVSESGLYKLILRSDAPTAAPFKDWVTREVLPAIRKTGGYVLAGADPATVEVGATATGETG</sequence>
<reference evidence="2 3" key="1">
    <citation type="submission" date="2017-07" db="EMBL/GenBank/DDBJ databases">
        <title>Draft Genome Sequences of Select Purple Nonsulfur Bacteria.</title>
        <authorList>
            <person name="Lasarre B."/>
            <person name="Mckinlay J.B."/>
        </authorList>
    </citation>
    <scope>NUCLEOTIDE SEQUENCE [LARGE SCALE GENOMIC DNA]</scope>
    <source>
        <strain evidence="2 3">DSM 11907</strain>
    </source>
</reference>
<dbReference type="PANTHER" id="PTHR36180:SF2">
    <property type="entry name" value="BRO FAMILY PROTEIN"/>
    <property type="match status" value="1"/>
</dbReference>
<name>A0A327KSI5_9BRAD</name>
<organism evidence="2 3">
    <name type="scientific">Rhodoplanes elegans</name>
    <dbReference type="NCBI Taxonomy" id="29408"/>
    <lineage>
        <taxon>Bacteria</taxon>
        <taxon>Pseudomonadati</taxon>
        <taxon>Pseudomonadota</taxon>
        <taxon>Alphaproteobacteria</taxon>
        <taxon>Hyphomicrobiales</taxon>
        <taxon>Nitrobacteraceae</taxon>
        <taxon>Rhodoplanes</taxon>
    </lineage>
</organism>
<dbReference type="InterPro" id="IPR003497">
    <property type="entry name" value="BRO_N_domain"/>
</dbReference>
<dbReference type="AlphaFoldDB" id="A0A327KSI5"/>
<feature type="domain" description="Bro-N" evidence="1">
    <location>
        <begin position="1"/>
        <end position="105"/>
    </location>
</feature>
<dbReference type="Proteomes" id="UP000248863">
    <property type="component" value="Unassembled WGS sequence"/>
</dbReference>
<evidence type="ECO:0000259" key="1">
    <source>
        <dbReference type="PROSITE" id="PS51750"/>
    </source>
</evidence>
<evidence type="ECO:0000313" key="2">
    <source>
        <dbReference type="EMBL" id="RAI41257.1"/>
    </source>
</evidence>
<accession>A0A327KSI5</accession>
<keyword evidence="3" id="KW-1185">Reference proteome</keyword>
<dbReference type="PANTHER" id="PTHR36180">
    <property type="entry name" value="DNA-BINDING PROTEIN-RELATED-RELATED"/>
    <property type="match status" value="1"/>
</dbReference>
<proteinExistence type="predicted"/>
<dbReference type="Pfam" id="PF02498">
    <property type="entry name" value="Bro-N"/>
    <property type="match status" value="1"/>
</dbReference>
<dbReference type="SMART" id="SM01040">
    <property type="entry name" value="Bro-N"/>
    <property type="match status" value="1"/>
</dbReference>
<protein>
    <recommendedName>
        <fullName evidence="1">Bro-N domain-containing protein</fullName>
    </recommendedName>
</protein>
<comment type="caution">
    <text evidence="2">The sequence shown here is derived from an EMBL/GenBank/DDBJ whole genome shotgun (WGS) entry which is preliminary data.</text>
</comment>
<evidence type="ECO:0000313" key="3">
    <source>
        <dbReference type="Proteomes" id="UP000248863"/>
    </source>
</evidence>
<dbReference type="PROSITE" id="PS51750">
    <property type="entry name" value="BRO_N"/>
    <property type="match status" value="1"/>
</dbReference>
<gene>
    <name evidence="2" type="ORF">CH338_03600</name>
</gene>
<dbReference type="OrthoDB" id="9808959at2"/>